<feature type="transmembrane region" description="Helical" evidence="1">
    <location>
        <begin position="145"/>
        <end position="166"/>
    </location>
</feature>
<gene>
    <name evidence="2" type="ORF">LCGC14_0499590</name>
</gene>
<evidence type="ECO:0008006" key="3">
    <source>
        <dbReference type="Google" id="ProtNLM"/>
    </source>
</evidence>
<reference evidence="2" key="1">
    <citation type="journal article" date="2015" name="Nature">
        <title>Complex archaea that bridge the gap between prokaryotes and eukaryotes.</title>
        <authorList>
            <person name="Spang A."/>
            <person name="Saw J.H."/>
            <person name="Jorgensen S.L."/>
            <person name="Zaremba-Niedzwiedzka K."/>
            <person name="Martijn J."/>
            <person name="Lind A.E."/>
            <person name="van Eijk R."/>
            <person name="Schleper C."/>
            <person name="Guy L."/>
            <person name="Ettema T.J."/>
        </authorList>
    </citation>
    <scope>NUCLEOTIDE SEQUENCE</scope>
</reference>
<sequence length="200" mass="20576">MEFTNKRTMLITASLLLVLAISQGIYSVLYSAEISFSRQVAWGLEALVFTLLVAFAGASMVQAKNAQLGWSAIAFSAVLNIVQVSIGLTLFSTFGKVAGTVEGAQPLIGGVVSLSFMIYYAAKLLLGLAALVFGLSFIAKGGKAIGGITALAGGVAMLANGILITFGRDGFLPSAVAGASGMIATLLLAICLISLYRKAD</sequence>
<keyword evidence="1" id="KW-0472">Membrane</keyword>
<evidence type="ECO:0000313" key="2">
    <source>
        <dbReference type="EMBL" id="KKN63655.1"/>
    </source>
</evidence>
<keyword evidence="1" id="KW-0812">Transmembrane</keyword>
<proteinExistence type="predicted"/>
<name>A0A0F9S475_9ZZZZ</name>
<comment type="caution">
    <text evidence="2">The sequence shown here is derived from an EMBL/GenBank/DDBJ whole genome shotgun (WGS) entry which is preliminary data.</text>
</comment>
<organism evidence="2">
    <name type="scientific">marine sediment metagenome</name>
    <dbReference type="NCBI Taxonomy" id="412755"/>
    <lineage>
        <taxon>unclassified sequences</taxon>
        <taxon>metagenomes</taxon>
        <taxon>ecological metagenomes</taxon>
    </lineage>
</organism>
<feature type="transmembrane region" description="Helical" evidence="1">
    <location>
        <begin position="111"/>
        <end position="138"/>
    </location>
</feature>
<keyword evidence="1" id="KW-1133">Transmembrane helix</keyword>
<dbReference type="EMBL" id="LAZR01000583">
    <property type="protein sequence ID" value="KKN63655.1"/>
    <property type="molecule type" value="Genomic_DNA"/>
</dbReference>
<feature type="transmembrane region" description="Helical" evidence="1">
    <location>
        <begin position="172"/>
        <end position="196"/>
    </location>
</feature>
<accession>A0A0F9S475</accession>
<feature type="transmembrane region" description="Helical" evidence="1">
    <location>
        <begin position="40"/>
        <end position="61"/>
    </location>
</feature>
<evidence type="ECO:0000256" key="1">
    <source>
        <dbReference type="SAM" id="Phobius"/>
    </source>
</evidence>
<dbReference type="AlphaFoldDB" id="A0A0F9S475"/>
<protein>
    <recommendedName>
        <fullName evidence="3">Thiamine biosynthesis protein ThiC</fullName>
    </recommendedName>
</protein>
<feature type="transmembrane region" description="Helical" evidence="1">
    <location>
        <begin position="68"/>
        <end position="91"/>
    </location>
</feature>